<evidence type="ECO:0000256" key="4">
    <source>
        <dbReference type="ARBA" id="ARBA00022692"/>
    </source>
</evidence>
<evidence type="ECO:0000256" key="1">
    <source>
        <dbReference type="ARBA" id="ARBA00004651"/>
    </source>
</evidence>
<feature type="transmembrane region" description="Helical" evidence="10">
    <location>
        <begin position="284"/>
        <end position="306"/>
    </location>
</feature>
<dbReference type="PANTHER" id="PTHR21137">
    <property type="entry name" value="ODORANT RECEPTOR"/>
    <property type="match status" value="1"/>
</dbReference>
<feature type="transmembrane region" description="Helical" evidence="10">
    <location>
        <begin position="123"/>
        <end position="144"/>
    </location>
</feature>
<dbReference type="PANTHER" id="PTHR21137:SF35">
    <property type="entry name" value="ODORANT RECEPTOR 19A-RELATED"/>
    <property type="match status" value="1"/>
</dbReference>
<feature type="transmembrane region" description="Helical" evidence="10">
    <location>
        <begin position="191"/>
        <end position="213"/>
    </location>
</feature>
<accession>A0AAV8XIK8</accession>
<dbReference type="GO" id="GO:0007165">
    <property type="term" value="P:signal transduction"/>
    <property type="evidence" value="ECO:0007669"/>
    <property type="project" value="UniProtKB-KW"/>
</dbReference>
<keyword evidence="9" id="KW-0807">Transducer</keyword>
<dbReference type="InterPro" id="IPR004117">
    <property type="entry name" value="7tm6_olfct_rcpt"/>
</dbReference>
<comment type="caution">
    <text evidence="11">The sequence shown here is derived from an EMBL/GenBank/DDBJ whole genome shotgun (WGS) entry which is preliminary data.</text>
</comment>
<sequence length="311" mass="36140">MDLSVILSNSAVYSFMCSRYYKSSVKLYLRLSDFEEYGKPINFDEHNAQFNRFSLIHHIYLESLILSFLCMNVLKNERQCERENLEYNLHEVCGLAMYTWLPFDIDYFPAKQIYLSFQFFGIHHLFAVMGIAAWSAMETVYHVIIRIRHAKHLFLEAINEENYQRQREKFNLAVRYHESVLRLEDLLNETFGVFMFTHLAMTAPILGTGLFGLLHAGSISSLLLAIGWFFGVTVGCLSGQRLENESLSVATTIYNSPWYNCSKDLRRDIFVVLMRCRRPMYLKAASFGIMNHVMLLGILKGSYSYITLLAQ</sequence>
<proteinExistence type="predicted"/>
<gene>
    <name evidence="11" type="ORF">NQ318_022874</name>
</gene>
<evidence type="ECO:0000256" key="6">
    <source>
        <dbReference type="ARBA" id="ARBA00022989"/>
    </source>
</evidence>
<keyword evidence="5" id="KW-0552">Olfaction</keyword>
<dbReference type="AlphaFoldDB" id="A0AAV8XIK8"/>
<evidence type="ECO:0000256" key="8">
    <source>
        <dbReference type="ARBA" id="ARBA00023170"/>
    </source>
</evidence>
<keyword evidence="2" id="KW-1003">Cell membrane</keyword>
<keyword evidence="6 10" id="KW-1133">Transmembrane helix</keyword>
<comment type="subcellular location">
    <subcellularLocation>
        <location evidence="1">Cell membrane</location>
        <topology evidence="1">Multi-pass membrane protein</topology>
    </subcellularLocation>
</comment>
<protein>
    <recommendedName>
        <fullName evidence="13">Odorant receptor</fullName>
    </recommendedName>
</protein>
<keyword evidence="8" id="KW-0675">Receptor</keyword>
<keyword evidence="12" id="KW-1185">Reference proteome</keyword>
<keyword evidence="3" id="KW-0716">Sensory transduction</keyword>
<evidence type="ECO:0000313" key="12">
    <source>
        <dbReference type="Proteomes" id="UP001162162"/>
    </source>
</evidence>
<name>A0AAV8XIK8_9CUCU</name>
<evidence type="ECO:0008006" key="13">
    <source>
        <dbReference type="Google" id="ProtNLM"/>
    </source>
</evidence>
<organism evidence="11 12">
    <name type="scientific">Aromia moschata</name>
    <dbReference type="NCBI Taxonomy" id="1265417"/>
    <lineage>
        <taxon>Eukaryota</taxon>
        <taxon>Metazoa</taxon>
        <taxon>Ecdysozoa</taxon>
        <taxon>Arthropoda</taxon>
        <taxon>Hexapoda</taxon>
        <taxon>Insecta</taxon>
        <taxon>Pterygota</taxon>
        <taxon>Neoptera</taxon>
        <taxon>Endopterygota</taxon>
        <taxon>Coleoptera</taxon>
        <taxon>Polyphaga</taxon>
        <taxon>Cucujiformia</taxon>
        <taxon>Chrysomeloidea</taxon>
        <taxon>Cerambycidae</taxon>
        <taxon>Cerambycinae</taxon>
        <taxon>Callichromatini</taxon>
        <taxon>Aromia</taxon>
    </lineage>
</organism>
<evidence type="ECO:0000313" key="11">
    <source>
        <dbReference type="EMBL" id="KAJ8938376.1"/>
    </source>
</evidence>
<keyword evidence="4 10" id="KW-0812">Transmembrane</keyword>
<dbReference type="GO" id="GO:0005886">
    <property type="term" value="C:plasma membrane"/>
    <property type="evidence" value="ECO:0007669"/>
    <property type="project" value="UniProtKB-SubCell"/>
</dbReference>
<evidence type="ECO:0000256" key="10">
    <source>
        <dbReference type="SAM" id="Phobius"/>
    </source>
</evidence>
<evidence type="ECO:0000256" key="3">
    <source>
        <dbReference type="ARBA" id="ARBA00022606"/>
    </source>
</evidence>
<reference evidence="11" key="1">
    <citation type="journal article" date="2023" name="Insect Mol. Biol.">
        <title>Genome sequencing provides insights into the evolution of gene families encoding plant cell wall-degrading enzymes in longhorned beetles.</title>
        <authorList>
            <person name="Shin N.R."/>
            <person name="Okamura Y."/>
            <person name="Kirsch R."/>
            <person name="Pauchet Y."/>
        </authorList>
    </citation>
    <scope>NUCLEOTIDE SEQUENCE</scope>
    <source>
        <strain evidence="11">AMC_N1</strain>
    </source>
</reference>
<evidence type="ECO:0000256" key="5">
    <source>
        <dbReference type="ARBA" id="ARBA00022725"/>
    </source>
</evidence>
<keyword evidence="7 10" id="KW-0472">Membrane</keyword>
<dbReference type="GO" id="GO:0005549">
    <property type="term" value="F:odorant binding"/>
    <property type="evidence" value="ECO:0007669"/>
    <property type="project" value="InterPro"/>
</dbReference>
<evidence type="ECO:0000256" key="2">
    <source>
        <dbReference type="ARBA" id="ARBA00022475"/>
    </source>
</evidence>
<dbReference type="GO" id="GO:0004984">
    <property type="term" value="F:olfactory receptor activity"/>
    <property type="evidence" value="ECO:0007669"/>
    <property type="project" value="InterPro"/>
</dbReference>
<feature type="transmembrane region" description="Helical" evidence="10">
    <location>
        <begin position="219"/>
        <end position="237"/>
    </location>
</feature>
<dbReference type="EMBL" id="JAPWTK010000561">
    <property type="protein sequence ID" value="KAJ8938376.1"/>
    <property type="molecule type" value="Genomic_DNA"/>
</dbReference>
<evidence type="ECO:0000256" key="9">
    <source>
        <dbReference type="ARBA" id="ARBA00023224"/>
    </source>
</evidence>
<dbReference type="Proteomes" id="UP001162162">
    <property type="component" value="Unassembled WGS sequence"/>
</dbReference>
<dbReference type="Pfam" id="PF02949">
    <property type="entry name" value="7tm_6"/>
    <property type="match status" value="1"/>
</dbReference>
<evidence type="ECO:0000256" key="7">
    <source>
        <dbReference type="ARBA" id="ARBA00023136"/>
    </source>
</evidence>